<keyword evidence="5" id="KW-0808">Transferase</keyword>
<proteinExistence type="predicted"/>
<dbReference type="PRINTS" id="PR00344">
    <property type="entry name" value="BCTRLSENSOR"/>
</dbReference>
<evidence type="ECO:0000259" key="12">
    <source>
        <dbReference type="PROSITE" id="PS50885"/>
    </source>
</evidence>
<accession>A0A285KEW8</accession>
<keyword evidence="4" id="KW-0597">Phosphoprotein</keyword>
<dbReference type="SMART" id="SM00387">
    <property type="entry name" value="HATPase_c"/>
    <property type="match status" value="1"/>
</dbReference>
<dbReference type="SUPFAM" id="SSF158472">
    <property type="entry name" value="HAMP domain-like"/>
    <property type="match status" value="1"/>
</dbReference>
<evidence type="ECO:0000256" key="7">
    <source>
        <dbReference type="ARBA" id="ARBA00022777"/>
    </source>
</evidence>
<dbReference type="InterPro" id="IPR036097">
    <property type="entry name" value="HisK_dim/P_sf"/>
</dbReference>
<dbReference type="EMBL" id="OBDY01000039">
    <property type="protein sequence ID" value="SNY71174.1"/>
    <property type="molecule type" value="Genomic_DNA"/>
</dbReference>
<dbReference type="InterPro" id="IPR003660">
    <property type="entry name" value="HAMP_dom"/>
</dbReference>
<dbReference type="SMART" id="SM00304">
    <property type="entry name" value="HAMP"/>
    <property type="match status" value="1"/>
</dbReference>
<evidence type="ECO:0000256" key="8">
    <source>
        <dbReference type="ARBA" id="ARBA00022989"/>
    </source>
</evidence>
<evidence type="ECO:0000256" key="5">
    <source>
        <dbReference type="ARBA" id="ARBA00022679"/>
    </source>
</evidence>
<dbReference type="PANTHER" id="PTHR45436:SF5">
    <property type="entry name" value="SENSOR HISTIDINE KINASE TRCS"/>
    <property type="match status" value="1"/>
</dbReference>
<dbReference type="RefSeq" id="WP_245923805.1">
    <property type="nucleotide sequence ID" value="NZ_OBDY01000039.1"/>
</dbReference>
<evidence type="ECO:0000259" key="11">
    <source>
        <dbReference type="PROSITE" id="PS50109"/>
    </source>
</evidence>
<keyword evidence="9" id="KW-0902">Two-component regulatory system</keyword>
<dbReference type="SUPFAM" id="SSF55874">
    <property type="entry name" value="ATPase domain of HSP90 chaperone/DNA topoisomerase II/histidine kinase"/>
    <property type="match status" value="1"/>
</dbReference>
<comment type="catalytic activity">
    <reaction evidence="1">
        <text>ATP + protein L-histidine = ADP + protein N-phospho-L-histidine.</text>
        <dbReference type="EC" id="2.7.13.3"/>
    </reaction>
</comment>
<keyword evidence="7 13" id="KW-0418">Kinase</keyword>
<sequence length="491" mass="53153">MPRLRFPRAASVRVRAAVAAAVAAALCFGGGALWLRHEIYANRMKASLETAQMQARGIAATYDTPEARLSADVGALARQRVEKGLDVRGAGLQFPYYTESYAVVDGNGRVLLAQERLAYYVRESGLVFPPIPPLMTEGWTGQIRVVLPTPANDEGRRLDGREVTLAARNIGEAGHVTATVYVLASPLPAENAVNAVDQWLIPGLPAAVLMVAAVAWWAAGRALRPVERMRAELARITAADMSSRVPQPRTGDEIARLAVTMNETLDRLAGAADRQRRFVADAAHELRSPLAGLRSAVEVALADGGAADLHGLHAMTRRLQRLTDDLLLLARLERATPSAGKPVDVAAIARELAEERAYRVPPDRRFMVVAWEPALVMGREDELTRLLANLLDNAARYARDQISVTVTKTEPALIRVEVHDDGPGIPPAERERVFERFARADEARDRSHGGAGLGLAIARDIAVRHGGTLRVADSTVGARLVAELPPHHDTE</sequence>
<organism evidence="13 14">
    <name type="scientific">Paractinoplanes atraurantiacus</name>
    <dbReference type="NCBI Taxonomy" id="1036182"/>
    <lineage>
        <taxon>Bacteria</taxon>
        <taxon>Bacillati</taxon>
        <taxon>Actinomycetota</taxon>
        <taxon>Actinomycetes</taxon>
        <taxon>Micromonosporales</taxon>
        <taxon>Micromonosporaceae</taxon>
        <taxon>Paractinoplanes</taxon>
    </lineage>
</organism>
<dbReference type="InterPro" id="IPR050428">
    <property type="entry name" value="TCS_sensor_his_kinase"/>
</dbReference>
<gene>
    <name evidence="13" type="ORF">SAMN05421748_13943</name>
</gene>
<comment type="subcellular location">
    <subcellularLocation>
        <location evidence="2">Cell membrane</location>
    </subcellularLocation>
</comment>
<feature type="domain" description="HAMP" evidence="12">
    <location>
        <begin position="220"/>
        <end position="273"/>
    </location>
</feature>
<dbReference type="CDD" id="cd06225">
    <property type="entry name" value="HAMP"/>
    <property type="match status" value="1"/>
</dbReference>
<dbReference type="Pfam" id="PF00672">
    <property type="entry name" value="HAMP"/>
    <property type="match status" value="1"/>
</dbReference>
<protein>
    <recommendedName>
        <fullName evidence="3">histidine kinase</fullName>
        <ecNumber evidence="3">2.7.13.3</ecNumber>
    </recommendedName>
</protein>
<keyword evidence="14" id="KW-1185">Reference proteome</keyword>
<name>A0A285KEW8_9ACTN</name>
<dbReference type="SMART" id="SM00388">
    <property type="entry name" value="HisKA"/>
    <property type="match status" value="1"/>
</dbReference>
<dbReference type="CDD" id="cd00075">
    <property type="entry name" value="HATPase"/>
    <property type="match status" value="1"/>
</dbReference>
<dbReference type="InterPro" id="IPR003661">
    <property type="entry name" value="HisK_dim/P_dom"/>
</dbReference>
<dbReference type="InterPro" id="IPR036890">
    <property type="entry name" value="HATPase_C_sf"/>
</dbReference>
<dbReference type="PROSITE" id="PS50885">
    <property type="entry name" value="HAMP"/>
    <property type="match status" value="1"/>
</dbReference>
<feature type="domain" description="Histidine kinase" evidence="11">
    <location>
        <begin position="281"/>
        <end position="488"/>
    </location>
</feature>
<reference evidence="14" key="1">
    <citation type="submission" date="2017-09" db="EMBL/GenBank/DDBJ databases">
        <authorList>
            <person name="Varghese N."/>
            <person name="Submissions S."/>
        </authorList>
    </citation>
    <scope>NUCLEOTIDE SEQUENCE [LARGE SCALE GENOMIC DNA]</scope>
    <source>
        <strain evidence="14">CGMCC 4.6857</strain>
    </source>
</reference>
<evidence type="ECO:0000256" key="3">
    <source>
        <dbReference type="ARBA" id="ARBA00012438"/>
    </source>
</evidence>
<dbReference type="Gene3D" id="6.10.340.10">
    <property type="match status" value="1"/>
</dbReference>
<evidence type="ECO:0000256" key="4">
    <source>
        <dbReference type="ARBA" id="ARBA00022553"/>
    </source>
</evidence>
<keyword evidence="6" id="KW-0812">Transmembrane</keyword>
<evidence type="ECO:0000256" key="9">
    <source>
        <dbReference type="ARBA" id="ARBA00023012"/>
    </source>
</evidence>
<dbReference type="Pfam" id="PF02518">
    <property type="entry name" value="HATPase_c"/>
    <property type="match status" value="1"/>
</dbReference>
<evidence type="ECO:0000256" key="10">
    <source>
        <dbReference type="ARBA" id="ARBA00023136"/>
    </source>
</evidence>
<evidence type="ECO:0000256" key="1">
    <source>
        <dbReference type="ARBA" id="ARBA00000085"/>
    </source>
</evidence>
<evidence type="ECO:0000256" key="2">
    <source>
        <dbReference type="ARBA" id="ARBA00004236"/>
    </source>
</evidence>
<dbReference type="CDD" id="cd00082">
    <property type="entry name" value="HisKA"/>
    <property type="match status" value="1"/>
</dbReference>
<dbReference type="Pfam" id="PF00512">
    <property type="entry name" value="HisKA"/>
    <property type="match status" value="1"/>
</dbReference>
<dbReference type="InterPro" id="IPR003594">
    <property type="entry name" value="HATPase_dom"/>
</dbReference>
<dbReference type="SUPFAM" id="SSF47384">
    <property type="entry name" value="Homodimeric domain of signal transducing histidine kinase"/>
    <property type="match status" value="1"/>
</dbReference>
<dbReference type="Gene3D" id="3.30.565.10">
    <property type="entry name" value="Histidine kinase-like ATPase, C-terminal domain"/>
    <property type="match status" value="1"/>
</dbReference>
<evidence type="ECO:0000313" key="13">
    <source>
        <dbReference type="EMBL" id="SNY71174.1"/>
    </source>
</evidence>
<dbReference type="InterPro" id="IPR004358">
    <property type="entry name" value="Sig_transdc_His_kin-like_C"/>
</dbReference>
<dbReference type="GO" id="GO:0000155">
    <property type="term" value="F:phosphorelay sensor kinase activity"/>
    <property type="evidence" value="ECO:0007669"/>
    <property type="project" value="InterPro"/>
</dbReference>
<keyword evidence="8" id="KW-1133">Transmembrane helix</keyword>
<dbReference type="EC" id="2.7.13.3" evidence="3"/>
<keyword evidence="10" id="KW-0472">Membrane</keyword>
<dbReference type="AlphaFoldDB" id="A0A285KEW8"/>
<dbReference type="InterPro" id="IPR005467">
    <property type="entry name" value="His_kinase_dom"/>
</dbReference>
<dbReference type="Proteomes" id="UP000219612">
    <property type="component" value="Unassembled WGS sequence"/>
</dbReference>
<evidence type="ECO:0000313" key="14">
    <source>
        <dbReference type="Proteomes" id="UP000219612"/>
    </source>
</evidence>
<evidence type="ECO:0000256" key="6">
    <source>
        <dbReference type="ARBA" id="ARBA00022692"/>
    </source>
</evidence>
<dbReference type="PROSITE" id="PS50109">
    <property type="entry name" value="HIS_KIN"/>
    <property type="match status" value="1"/>
</dbReference>
<dbReference type="Gene3D" id="1.10.287.130">
    <property type="match status" value="1"/>
</dbReference>
<dbReference type="GO" id="GO:0005886">
    <property type="term" value="C:plasma membrane"/>
    <property type="evidence" value="ECO:0007669"/>
    <property type="project" value="UniProtKB-SubCell"/>
</dbReference>
<dbReference type="PANTHER" id="PTHR45436">
    <property type="entry name" value="SENSOR HISTIDINE KINASE YKOH"/>
    <property type="match status" value="1"/>
</dbReference>